<comment type="similarity">
    <text evidence="1">Belongs to the AMP nucleosidase family.</text>
</comment>
<proteinExistence type="inferred from homology"/>
<dbReference type="Gene3D" id="3.40.50.1580">
    <property type="entry name" value="Nucleoside phosphorylase domain"/>
    <property type="match status" value="1"/>
</dbReference>
<evidence type="ECO:0000313" key="5">
    <source>
        <dbReference type="Proteomes" id="UP001156706"/>
    </source>
</evidence>
<reference evidence="5" key="1">
    <citation type="journal article" date="2019" name="Int. J. Syst. Evol. Microbiol.">
        <title>The Global Catalogue of Microorganisms (GCM) 10K type strain sequencing project: providing services to taxonomists for standard genome sequencing and annotation.</title>
        <authorList>
            <consortium name="The Broad Institute Genomics Platform"/>
            <consortium name="The Broad Institute Genome Sequencing Center for Infectious Disease"/>
            <person name="Wu L."/>
            <person name="Ma J."/>
        </authorList>
    </citation>
    <scope>NUCLEOTIDE SEQUENCE [LARGE SCALE GENOMIC DNA]</scope>
    <source>
        <strain evidence="5">NBRC 110044</strain>
    </source>
</reference>
<dbReference type="InterPro" id="IPR037109">
    <property type="entry name" value="AMP_N_sf"/>
</dbReference>
<organism evidence="4 5">
    <name type="scientific">Chitinimonas prasina</name>
    <dbReference type="NCBI Taxonomy" id="1434937"/>
    <lineage>
        <taxon>Bacteria</taxon>
        <taxon>Pseudomonadati</taxon>
        <taxon>Pseudomonadota</taxon>
        <taxon>Betaproteobacteria</taxon>
        <taxon>Neisseriales</taxon>
        <taxon>Chitinibacteraceae</taxon>
        <taxon>Chitinimonas</taxon>
    </lineage>
</organism>
<evidence type="ECO:0000259" key="3">
    <source>
        <dbReference type="Pfam" id="PF10423"/>
    </source>
</evidence>
<dbReference type="NCBIfam" id="TIGR01717">
    <property type="entry name" value="AMP-nucleosdse"/>
    <property type="match status" value="1"/>
</dbReference>
<dbReference type="InterPro" id="IPR035994">
    <property type="entry name" value="Nucleoside_phosphorylase_sf"/>
</dbReference>
<dbReference type="PANTHER" id="PTHR43691">
    <property type="entry name" value="URIDINE PHOSPHORYLASE"/>
    <property type="match status" value="1"/>
</dbReference>
<dbReference type="PANTHER" id="PTHR43691:SF6">
    <property type="entry name" value="AMP NUCLEOSIDASE"/>
    <property type="match status" value="1"/>
</dbReference>
<dbReference type="NCBIfam" id="NF006142">
    <property type="entry name" value="PRK08292.1"/>
    <property type="match status" value="1"/>
</dbReference>
<dbReference type="Pfam" id="PF01048">
    <property type="entry name" value="PNP_UDP_1"/>
    <property type="match status" value="1"/>
</dbReference>
<dbReference type="InterPro" id="IPR011271">
    <property type="entry name" value="AMP_nucleosidase"/>
</dbReference>
<gene>
    <name evidence="1 4" type="primary">amn</name>
    <name evidence="4" type="ORF">GCM10007907_26170</name>
</gene>
<accession>A0ABQ5YJH2</accession>
<comment type="function">
    <text evidence="1">Catalyzes the hydrolysis of the N-glycosidic bond of AMP to form adenine and ribose 5-phosphate. Involved in regulation of AMP concentrations.</text>
</comment>
<dbReference type="SUPFAM" id="SSF53167">
    <property type="entry name" value="Purine and uridine phosphorylases"/>
    <property type="match status" value="1"/>
</dbReference>
<evidence type="ECO:0000256" key="1">
    <source>
        <dbReference type="HAMAP-Rule" id="MF_01932"/>
    </source>
</evidence>
<evidence type="ECO:0000259" key="2">
    <source>
        <dbReference type="Pfam" id="PF01048"/>
    </source>
</evidence>
<dbReference type="CDD" id="cd17762">
    <property type="entry name" value="AMN"/>
    <property type="match status" value="1"/>
</dbReference>
<sequence>MCEPMSHLPPFIAPSRYTNAADALKQVQRIYEHNLKHLREAMRRFMAGEPLPGHVRACYPFVRFQIRTTLRNKSIDTAHLSYGFVSGPGRFETTLTRPDLFAGYYLEQFSLLLQNHDCELEIGTSTQPIPVHFSFAEHDHIEGSLSPERRALMRDVFDLPDLTAMDDGIANGTYEPKPGDPLPLSLFTAPRVDYSLHRLRHYTGTAPEHFQNYVLFTNYQFYIDEFVRLGHEAMAQPDSGYSAFVEPGNVITRRVGSEALPGDALGVAPPRLPQMPAYHLVREGHAGITMVNIGVGPANAKTMTDHVAVLRPHAWIMLGHCAGLRTTQQLGDYVLAHGYVREDHVLDEDLPLWVPIPALAEVQQALETAVSDVTQAVGAELKRVMRTGTVASTDNRNWELLPDNKPQRRFSQSRAVALDMESATIAANGFRFRVPYGTLLCVSDKPLHGEIKLPGMANHFYRERVDQHLRIGIRALELLREQGLGQLHSRKLRSFAEVAFQ</sequence>
<protein>
    <recommendedName>
        <fullName evidence="1">AMP nucleosidase</fullName>
        <ecNumber evidence="1">3.2.2.4</ecNumber>
    </recommendedName>
</protein>
<dbReference type="InterPro" id="IPR047039">
    <property type="entry name" value="AMN_phosphorylase"/>
</dbReference>
<feature type="domain" description="AMP nucleoside phosphorylase N-terminal" evidence="3">
    <location>
        <begin position="23"/>
        <end position="180"/>
    </location>
</feature>
<comment type="catalytic activity">
    <reaction evidence="1">
        <text>AMP + H2O = D-ribose 5-phosphate + adenine</text>
        <dbReference type="Rhea" id="RHEA:20129"/>
        <dbReference type="ChEBI" id="CHEBI:15377"/>
        <dbReference type="ChEBI" id="CHEBI:16708"/>
        <dbReference type="ChEBI" id="CHEBI:78346"/>
        <dbReference type="ChEBI" id="CHEBI:456215"/>
        <dbReference type="EC" id="3.2.2.4"/>
    </reaction>
</comment>
<evidence type="ECO:0000313" key="4">
    <source>
        <dbReference type="EMBL" id="GLR13827.1"/>
    </source>
</evidence>
<dbReference type="EMBL" id="BSOG01000003">
    <property type="protein sequence ID" value="GLR13827.1"/>
    <property type="molecule type" value="Genomic_DNA"/>
</dbReference>
<keyword evidence="5" id="KW-1185">Reference proteome</keyword>
<dbReference type="Gene3D" id="3.30.1730.10">
    <property type="entry name" value="AMP nucleoside phosphorylase, N-terminal domain"/>
    <property type="match status" value="1"/>
</dbReference>
<feature type="domain" description="Nucleoside phosphorylase" evidence="2">
    <location>
        <begin position="287"/>
        <end position="448"/>
    </location>
</feature>
<name>A0ABQ5YJH2_9NEIS</name>
<comment type="caution">
    <text evidence="4">The sequence shown here is derived from an EMBL/GenBank/DDBJ whole genome shotgun (WGS) entry which is preliminary data.</text>
</comment>
<dbReference type="Pfam" id="PF10423">
    <property type="entry name" value="AMNp_N"/>
    <property type="match status" value="1"/>
</dbReference>
<dbReference type="Proteomes" id="UP001156706">
    <property type="component" value="Unassembled WGS sequence"/>
</dbReference>
<dbReference type="EC" id="3.2.2.4" evidence="1"/>
<keyword evidence="1" id="KW-0378">Hydrolase</keyword>
<dbReference type="InterPro" id="IPR000845">
    <property type="entry name" value="Nucleoside_phosphorylase_d"/>
</dbReference>
<dbReference type="InterPro" id="IPR018953">
    <property type="entry name" value="AMP_nucleoside_Pase_N"/>
</dbReference>
<dbReference type="HAMAP" id="MF_01932">
    <property type="entry name" value="AMP_nucleosidase"/>
    <property type="match status" value="1"/>
</dbReference>